<protein>
    <submittedName>
        <fullName evidence="2">Uncharacterized protein</fullName>
    </submittedName>
</protein>
<dbReference type="EMBL" id="ASSO01000014">
    <property type="protein sequence ID" value="EOS05110.1"/>
    <property type="molecule type" value="Genomic_DNA"/>
</dbReference>
<dbReference type="AlphaFoldDB" id="R9HVD0"/>
<dbReference type="Proteomes" id="UP000014212">
    <property type="component" value="Unassembled WGS sequence"/>
</dbReference>
<name>R9HVD0_BACUN</name>
<sequence length="44" mass="5349">MILVDSADLYRFVEFLYIVLCCCLQLAHFAIEYSFRVIIYFLMY</sequence>
<gene>
    <name evidence="2" type="ORF">C801_04041</name>
</gene>
<keyword evidence="1" id="KW-1133">Transmembrane helix</keyword>
<evidence type="ECO:0000313" key="2">
    <source>
        <dbReference type="EMBL" id="EOS05110.1"/>
    </source>
</evidence>
<keyword evidence="1" id="KW-0812">Transmembrane</keyword>
<evidence type="ECO:0000313" key="3">
    <source>
        <dbReference type="Proteomes" id="UP000014212"/>
    </source>
</evidence>
<proteinExistence type="predicted"/>
<dbReference type="HOGENOM" id="CLU_3212873_0_0_10"/>
<keyword evidence="1" id="KW-0472">Membrane</keyword>
<accession>R9HVD0</accession>
<reference evidence="2 3" key="1">
    <citation type="submission" date="2013-04" db="EMBL/GenBank/DDBJ databases">
        <title>The Genome Sequence of Bacteroides uniformis dnLKV2.</title>
        <authorList>
            <consortium name="The Broad Institute Genomics Platform"/>
            <consortium name="The Broad Institute Genome Sequencing Center for Infectious Disease"/>
            <person name="Earl A."/>
            <person name="Xavier R."/>
            <person name="Kuhn K."/>
            <person name="Stappenbeck T."/>
            <person name="Walker B."/>
            <person name="Young S."/>
            <person name="Zeng Q."/>
            <person name="Gargeya S."/>
            <person name="Fitzgerald M."/>
            <person name="Haas B."/>
            <person name="Abouelleil A."/>
            <person name="Allen A.W."/>
            <person name="Alvarado L."/>
            <person name="Arachchi H.M."/>
            <person name="Berlin A.M."/>
            <person name="Chapman S.B."/>
            <person name="Gainer-Dewar J."/>
            <person name="Goldberg J."/>
            <person name="Griggs A."/>
            <person name="Gujja S."/>
            <person name="Hansen M."/>
            <person name="Howarth C."/>
            <person name="Imamovic A."/>
            <person name="Ireland A."/>
            <person name="Larimer J."/>
            <person name="McCowan C."/>
            <person name="Murphy C."/>
            <person name="Pearson M."/>
            <person name="Poon T.W."/>
            <person name="Priest M."/>
            <person name="Roberts A."/>
            <person name="Saif S."/>
            <person name="Shea T."/>
            <person name="Sisk P."/>
            <person name="Sykes S."/>
            <person name="Wortman J."/>
            <person name="Nusbaum C."/>
            <person name="Birren B."/>
        </authorList>
    </citation>
    <scope>NUCLEOTIDE SEQUENCE [LARGE SCALE GENOMIC DNA]</scope>
    <source>
        <strain evidence="3">dnLKV2</strain>
    </source>
</reference>
<evidence type="ECO:0000256" key="1">
    <source>
        <dbReference type="SAM" id="Phobius"/>
    </source>
</evidence>
<organism evidence="2 3">
    <name type="scientific">Bacteroides uniformis dnLKV2</name>
    <dbReference type="NCBI Taxonomy" id="1235787"/>
    <lineage>
        <taxon>Bacteria</taxon>
        <taxon>Pseudomonadati</taxon>
        <taxon>Bacteroidota</taxon>
        <taxon>Bacteroidia</taxon>
        <taxon>Bacteroidales</taxon>
        <taxon>Bacteroidaceae</taxon>
        <taxon>Bacteroides</taxon>
    </lineage>
</organism>
<feature type="transmembrane region" description="Helical" evidence="1">
    <location>
        <begin position="15"/>
        <end position="42"/>
    </location>
</feature>
<comment type="caution">
    <text evidence="2">The sequence shown here is derived from an EMBL/GenBank/DDBJ whole genome shotgun (WGS) entry which is preliminary data.</text>
</comment>